<feature type="region of interest" description="Disordered" evidence="1">
    <location>
        <begin position="38"/>
        <end position="72"/>
    </location>
</feature>
<dbReference type="EMBL" id="JBJUIK010000011">
    <property type="protein sequence ID" value="KAL3513431.1"/>
    <property type="molecule type" value="Genomic_DNA"/>
</dbReference>
<reference evidence="2 3" key="1">
    <citation type="submission" date="2024-11" db="EMBL/GenBank/DDBJ databases">
        <title>A near-complete genome assembly of Cinchona calisaya.</title>
        <authorList>
            <person name="Lian D.C."/>
            <person name="Zhao X.W."/>
            <person name="Wei L."/>
        </authorList>
    </citation>
    <scope>NUCLEOTIDE SEQUENCE [LARGE SCALE GENOMIC DNA]</scope>
    <source>
        <tissue evidence="2">Nenye</tissue>
    </source>
</reference>
<organism evidence="2 3">
    <name type="scientific">Cinchona calisaya</name>
    <dbReference type="NCBI Taxonomy" id="153742"/>
    <lineage>
        <taxon>Eukaryota</taxon>
        <taxon>Viridiplantae</taxon>
        <taxon>Streptophyta</taxon>
        <taxon>Embryophyta</taxon>
        <taxon>Tracheophyta</taxon>
        <taxon>Spermatophyta</taxon>
        <taxon>Magnoliopsida</taxon>
        <taxon>eudicotyledons</taxon>
        <taxon>Gunneridae</taxon>
        <taxon>Pentapetalae</taxon>
        <taxon>asterids</taxon>
        <taxon>lamiids</taxon>
        <taxon>Gentianales</taxon>
        <taxon>Rubiaceae</taxon>
        <taxon>Cinchonoideae</taxon>
        <taxon>Cinchoneae</taxon>
        <taxon>Cinchona</taxon>
    </lineage>
</organism>
<accession>A0ABD2Z3M2</accession>
<name>A0ABD2Z3M2_9GENT</name>
<evidence type="ECO:0000256" key="1">
    <source>
        <dbReference type="SAM" id="MobiDB-lite"/>
    </source>
</evidence>
<proteinExistence type="predicted"/>
<evidence type="ECO:0000313" key="3">
    <source>
        <dbReference type="Proteomes" id="UP001630127"/>
    </source>
</evidence>
<comment type="caution">
    <text evidence="2">The sequence shown here is derived from an EMBL/GenBank/DDBJ whole genome shotgun (WGS) entry which is preliminary data.</text>
</comment>
<gene>
    <name evidence="2" type="ORF">ACH5RR_026148</name>
</gene>
<sequence length="72" mass="8049">MFSSTEQAELNSIISKGYWTWPEERSLTQEVKMLIQATPADRNPFPSEAEGCCSEEYADGDEESGGKLEKKS</sequence>
<dbReference type="Proteomes" id="UP001630127">
    <property type="component" value="Unassembled WGS sequence"/>
</dbReference>
<keyword evidence="3" id="KW-1185">Reference proteome</keyword>
<evidence type="ECO:0000313" key="2">
    <source>
        <dbReference type="EMBL" id="KAL3513431.1"/>
    </source>
</evidence>
<protein>
    <submittedName>
        <fullName evidence="2">Uncharacterized protein</fullName>
    </submittedName>
</protein>
<dbReference type="AlphaFoldDB" id="A0ABD2Z3M2"/>